<dbReference type="EMBL" id="AMFJ01000104">
    <property type="protein sequence ID" value="EKE29763.1"/>
    <property type="molecule type" value="Genomic_DNA"/>
</dbReference>
<name>K2G3H1_9BACT</name>
<keyword evidence="1" id="KW-0732">Signal</keyword>
<proteinExistence type="predicted"/>
<evidence type="ECO:0000313" key="2">
    <source>
        <dbReference type="EMBL" id="EKE29763.1"/>
    </source>
</evidence>
<feature type="signal peptide" evidence="1">
    <location>
        <begin position="1"/>
        <end position="24"/>
    </location>
</feature>
<accession>K2G3H1</accession>
<reference evidence="2" key="1">
    <citation type="journal article" date="2012" name="Science">
        <title>Fermentation, hydrogen, and sulfur metabolism in multiple uncultivated bacterial phyla.</title>
        <authorList>
            <person name="Wrighton K.C."/>
            <person name="Thomas B.C."/>
            <person name="Sharon I."/>
            <person name="Miller C.S."/>
            <person name="Castelle C.J."/>
            <person name="VerBerkmoes N.C."/>
            <person name="Wilkins M.J."/>
            <person name="Hettich R.L."/>
            <person name="Lipton M.S."/>
            <person name="Williams K.H."/>
            <person name="Long P.E."/>
            <person name="Banfield J.F."/>
        </authorList>
    </citation>
    <scope>NUCLEOTIDE SEQUENCE [LARGE SCALE GENOMIC DNA]</scope>
</reference>
<comment type="caution">
    <text evidence="2">The sequence shown here is derived from an EMBL/GenBank/DDBJ whole genome shotgun (WGS) entry which is preliminary data.</text>
</comment>
<dbReference type="AlphaFoldDB" id="K2G3H1"/>
<protein>
    <submittedName>
        <fullName evidence="2">Uncharacterized protein</fullName>
    </submittedName>
</protein>
<gene>
    <name evidence="2" type="ORF">ACD_2C00104G0006</name>
</gene>
<evidence type="ECO:0000256" key="1">
    <source>
        <dbReference type="SAM" id="SignalP"/>
    </source>
</evidence>
<sequence length="196" mass="19656">MKNMKKIIAWTSAFALLAMSTAFAAQIGTISWGTGTTVQPTDTTFSGSTQVDVSATVAPTLSMGLDTNGIALGTLAPGVTSSGSVVLTTATNAEGGITVDMAAQGLASSTKSIWALVKWGTDAATGSGTYQVESSTDASGTPYALDDVAASQTVLTTDNVAKSNAVTTVKLSATADNLTEAGSYGDTLTFTVTGNF</sequence>
<feature type="chain" id="PRO_5017381692" evidence="1">
    <location>
        <begin position="25"/>
        <end position="196"/>
    </location>
</feature>
<organism evidence="2">
    <name type="scientific">uncultured bacterium</name>
    <name type="common">gcode 4</name>
    <dbReference type="NCBI Taxonomy" id="1234023"/>
    <lineage>
        <taxon>Bacteria</taxon>
        <taxon>environmental samples</taxon>
    </lineage>
</organism>